<feature type="region of interest" description="Disordered" evidence="1">
    <location>
        <begin position="105"/>
        <end position="128"/>
    </location>
</feature>
<dbReference type="Proteomes" id="UP000466906">
    <property type="component" value="Chromosome"/>
</dbReference>
<accession>A0A6N4UV63</accession>
<feature type="transmembrane region" description="Helical" evidence="2">
    <location>
        <begin position="77"/>
        <end position="99"/>
    </location>
</feature>
<dbReference type="AlphaFoldDB" id="A0A6N4UV63"/>
<dbReference type="EMBL" id="AP022565">
    <property type="protein sequence ID" value="BBX28328.1"/>
    <property type="molecule type" value="Genomic_DNA"/>
</dbReference>
<keyword evidence="2" id="KW-0472">Membrane</keyword>
<feature type="compositionally biased region" description="Low complexity" evidence="1">
    <location>
        <begin position="41"/>
        <end position="62"/>
    </location>
</feature>
<keyword evidence="2" id="KW-0812">Transmembrane</keyword>
<evidence type="ECO:0000256" key="1">
    <source>
        <dbReference type="SAM" id="MobiDB-lite"/>
    </source>
</evidence>
<feature type="compositionally biased region" description="Gly residues" evidence="1">
    <location>
        <begin position="27"/>
        <end position="40"/>
    </location>
</feature>
<name>A0A6N4UV63_9MYCO</name>
<feature type="region of interest" description="Disordered" evidence="1">
    <location>
        <begin position="256"/>
        <end position="275"/>
    </location>
</feature>
<proteinExistence type="predicted"/>
<keyword evidence="4" id="KW-1185">Reference proteome</keyword>
<dbReference type="KEGG" id="malv:MALV_34530"/>
<sequence>MSFPPQGPYGSQPSDGGPQWGGPPPQGSGGQPPYAGGGPAGQPHGAPQYGQPGGTWPQQQPWGAPPSPPNKGGKGKWILVGLALVAIIAVSIVGTVLVLRPDSGGGQAGTDNGGSEFASANDTGPANIITEDPTCEAWGKISDQITAVSKSVNWNSQDYSVPAAEWSTEQRAAFEKESAALSDAIPNVSSIAKQTPHRVVRELYGQFNAYAQALVDAVPSYSSADHYTAVASNKFFGVLNRLCDSIHFRAAQQTAPLVASTEPPSNSSSPRDDGAAVPEIFLSRNNGACSDWIAMVQRFDADTKEWRELNPNVRPPEWTPERKAIMDAATPVLVTYADDMERLGRGSGNAIWEDFAVFAAQYLRAYVKGIPTYTPNYVYMSLTSNTLSNAILWACKAQS</sequence>
<gene>
    <name evidence="3" type="ORF">MALV_34530</name>
</gene>
<reference evidence="3 4" key="1">
    <citation type="journal article" date="2019" name="Emerg. Microbes Infect.">
        <title>Comprehensive subspecies identification of 175 nontuberculous mycobacteria species based on 7547 genomic profiles.</title>
        <authorList>
            <person name="Matsumoto Y."/>
            <person name="Kinjo T."/>
            <person name="Motooka D."/>
            <person name="Nabeya D."/>
            <person name="Jung N."/>
            <person name="Uechi K."/>
            <person name="Horii T."/>
            <person name="Iida T."/>
            <person name="Fujita J."/>
            <person name="Nakamura S."/>
        </authorList>
    </citation>
    <scope>NUCLEOTIDE SEQUENCE [LARGE SCALE GENOMIC DNA]</scope>
    <source>
        <strain evidence="3 4">JCM 12272</strain>
    </source>
</reference>
<protein>
    <submittedName>
        <fullName evidence="3">Uncharacterized protein</fullName>
    </submittedName>
</protein>
<organism evidence="3 4">
    <name type="scientific">Mycolicibacterium alvei</name>
    <dbReference type="NCBI Taxonomy" id="67081"/>
    <lineage>
        <taxon>Bacteria</taxon>
        <taxon>Bacillati</taxon>
        <taxon>Actinomycetota</taxon>
        <taxon>Actinomycetes</taxon>
        <taxon>Mycobacteriales</taxon>
        <taxon>Mycobacteriaceae</taxon>
        <taxon>Mycolicibacterium</taxon>
    </lineage>
</organism>
<feature type="region of interest" description="Disordered" evidence="1">
    <location>
        <begin position="1"/>
        <end position="70"/>
    </location>
</feature>
<evidence type="ECO:0000313" key="4">
    <source>
        <dbReference type="Proteomes" id="UP000466906"/>
    </source>
</evidence>
<evidence type="ECO:0000313" key="3">
    <source>
        <dbReference type="EMBL" id="BBX28328.1"/>
    </source>
</evidence>
<evidence type="ECO:0000256" key="2">
    <source>
        <dbReference type="SAM" id="Phobius"/>
    </source>
</evidence>
<keyword evidence="2" id="KW-1133">Transmembrane helix</keyword>